<dbReference type="OrthoDB" id="359861at2"/>
<reference evidence="1 2" key="1">
    <citation type="journal article" date="2010" name="Stand. Genomic Sci.">
        <title>Complete genome sequence of Spirochaeta smaragdinae type strain (SEBR 4228).</title>
        <authorList>
            <person name="Mavromatis K."/>
            <person name="Yasawong M."/>
            <person name="Chertkov O."/>
            <person name="Lapidus A."/>
            <person name="Lucas S."/>
            <person name="Nolan M."/>
            <person name="Del Rio T.G."/>
            <person name="Tice H."/>
            <person name="Cheng J.F."/>
            <person name="Pitluck S."/>
            <person name="Liolios K."/>
            <person name="Ivanova N."/>
            <person name="Tapia R."/>
            <person name="Han C."/>
            <person name="Bruce D."/>
            <person name="Goodwin L."/>
            <person name="Pati A."/>
            <person name="Chen A."/>
            <person name="Palaniappan K."/>
            <person name="Land M."/>
            <person name="Hauser L."/>
            <person name="Chang Y.J."/>
            <person name="Jeffries C.D."/>
            <person name="Detter J.C."/>
            <person name="Rohde M."/>
            <person name="Brambilla E."/>
            <person name="Spring S."/>
            <person name="Goker M."/>
            <person name="Sikorski J."/>
            <person name="Woyke T."/>
            <person name="Bristow J."/>
            <person name="Eisen J.A."/>
            <person name="Markowitz V."/>
            <person name="Hugenholtz P."/>
            <person name="Klenk H.P."/>
            <person name="Kyrpides N.C."/>
        </authorList>
    </citation>
    <scope>NUCLEOTIDE SEQUENCE [LARGE SCALE GENOMIC DNA]</scope>
    <source>
        <strain evidence="2">DSM 11293 / JCM 15392 / SEBR 4228</strain>
    </source>
</reference>
<dbReference type="Proteomes" id="UP000002318">
    <property type="component" value="Chromosome"/>
</dbReference>
<proteinExistence type="predicted"/>
<evidence type="ECO:0000313" key="1">
    <source>
        <dbReference type="EMBL" id="ADK83350.1"/>
    </source>
</evidence>
<gene>
    <name evidence="1" type="ordered locus">Spirs_4277</name>
</gene>
<organism evidence="1 2">
    <name type="scientific">Sediminispirochaeta smaragdinae (strain DSM 11293 / JCM 15392 / SEBR 4228)</name>
    <name type="common">Spirochaeta smaragdinae</name>
    <dbReference type="NCBI Taxonomy" id="573413"/>
    <lineage>
        <taxon>Bacteria</taxon>
        <taxon>Pseudomonadati</taxon>
        <taxon>Spirochaetota</taxon>
        <taxon>Spirochaetia</taxon>
        <taxon>Spirochaetales</taxon>
        <taxon>Spirochaetaceae</taxon>
        <taxon>Sediminispirochaeta</taxon>
    </lineage>
</organism>
<sequence length="186" mass="21271">MDKNQELQLLEAIYNNSPKVRQRDLAEIAGLSLGMTNAILKRLTEKGWITIRRLNSRNVRYAVTPEGMEEILRRSYGYFKRTIKHVVRYRTTLEQFTAELSREGYHRLILVGKSDLDFIVEHAAVKAGLMLEKRRDVPDPGATGDDVFLLYGEETRPDPLASVPGVDYLGRLLMRHPGTFGQRDVV</sequence>
<accession>E1RA31</accession>
<dbReference type="STRING" id="573413.Spirs_4277"/>
<dbReference type="RefSeq" id="WP_013256806.1">
    <property type="nucleotide sequence ID" value="NC_014364.1"/>
</dbReference>
<dbReference type="HOGENOM" id="CLU_120990_0_0_12"/>
<dbReference type="eggNOG" id="COG1846">
    <property type="taxonomic scope" value="Bacteria"/>
</dbReference>
<dbReference type="SUPFAM" id="SSF46785">
    <property type="entry name" value="Winged helix' DNA-binding domain"/>
    <property type="match status" value="1"/>
</dbReference>
<keyword evidence="2" id="KW-1185">Reference proteome</keyword>
<evidence type="ECO:0000313" key="2">
    <source>
        <dbReference type="Proteomes" id="UP000002318"/>
    </source>
</evidence>
<dbReference type="InterPro" id="IPR036390">
    <property type="entry name" value="WH_DNA-bd_sf"/>
</dbReference>
<dbReference type="EMBL" id="CP002116">
    <property type="protein sequence ID" value="ADK83350.1"/>
    <property type="molecule type" value="Genomic_DNA"/>
</dbReference>
<dbReference type="KEGG" id="ssm:Spirs_4277"/>
<protein>
    <submittedName>
        <fullName evidence="1">Transcriptional regulator, MarR family</fullName>
    </submittedName>
</protein>
<dbReference type="Gene3D" id="1.10.10.10">
    <property type="entry name" value="Winged helix-like DNA-binding domain superfamily/Winged helix DNA-binding domain"/>
    <property type="match status" value="1"/>
</dbReference>
<dbReference type="AlphaFoldDB" id="E1RA31"/>
<name>E1RA31_SEDSS</name>
<dbReference type="Pfam" id="PF13412">
    <property type="entry name" value="HTH_24"/>
    <property type="match status" value="1"/>
</dbReference>
<dbReference type="InterPro" id="IPR036388">
    <property type="entry name" value="WH-like_DNA-bd_sf"/>
</dbReference>